<dbReference type="PANTHER" id="PTHR11834">
    <property type="entry name" value="TRANSCRIPTIONAL ENHANCER FACTOR TEF RELATED"/>
    <property type="match status" value="1"/>
</dbReference>
<dbReference type="FunFam" id="2.70.50.80:FF:000005">
    <property type="entry name" value="Transcription enhancer factor-like protein egl-44"/>
    <property type="match status" value="1"/>
</dbReference>
<dbReference type="GO" id="GO:0000978">
    <property type="term" value="F:RNA polymerase II cis-regulatory region sequence-specific DNA binding"/>
    <property type="evidence" value="ECO:0007669"/>
    <property type="project" value="Ensembl"/>
</dbReference>
<dbReference type="GO" id="GO:0035329">
    <property type="term" value="P:hippo signaling"/>
    <property type="evidence" value="ECO:0007669"/>
    <property type="project" value="Ensembl"/>
</dbReference>
<sequence length="484" mass="53169">MVENGCGTICVYLGLPSLFPSFPLQDLLVPPATTIEPGRWGEGDIPPSRTGEPPEKAMENDAEGVWSPNIEQSFQEALSVYPPCGRRKIILSDEGKMYGHNELIAQYIKLRTGKTRTRKQVSSHIQVLAWRKSREIQSKLKDQVSKDKALQSIAAMSSAQLISATGFQDKSGAPSITHPPFPPSPGVSDKGEGCKVEEVLAGLGITSGQGGVRACPLGFEVPMPPVPSPPVWPGHCIGSPHLCLVEFSAFVELPAEPKTHLFVHIGSSPPHPADPPLEGVDVRQIYDKFPEKTGGLRDLYERGPSNAFFLVKFWADLSAPLPTEPGAFCGVSSKYKGPEPLAITCAHKVCSFGNQVVERVETELGHLEDGRYVFRLLRFPLCEYLINFVHKLQQLPEKYMMDSVLENFTVLQVVRNRDSQELLLCVAFVFEVSANKPTTMCTGWSRTDAQQNPTPFPTLTMSPQADLSPFPLIIPFCHVSPRQT</sequence>
<dbReference type="GO" id="GO:0097718">
    <property type="term" value="F:disordered domain specific binding"/>
    <property type="evidence" value="ECO:0007669"/>
    <property type="project" value="Ensembl"/>
</dbReference>
<dbReference type="GO" id="GO:0030903">
    <property type="term" value="P:notochord development"/>
    <property type="evidence" value="ECO:0007669"/>
    <property type="project" value="Ensembl"/>
</dbReference>
<feature type="DNA-binding region" description="TEA" evidence="8">
    <location>
        <begin position="59"/>
        <end position="135"/>
    </location>
</feature>
<keyword evidence="4 7" id="KW-0238">DNA-binding</keyword>
<dbReference type="GO" id="GO:0065003">
    <property type="term" value="P:protein-containing complex assembly"/>
    <property type="evidence" value="ECO:0007669"/>
    <property type="project" value="Ensembl"/>
</dbReference>
<reference evidence="11" key="2">
    <citation type="submission" date="2025-09" db="UniProtKB">
        <authorList>
            <consortium name="Ensembl"/>
        </authorList>
    </citation>
    <scope>IDENTIFICATION</scope>
</reference>
<dbReference type="PANTHER" id="PTHR11834:SF5">
    <property type="entry name" value="TRANSCRIPTIONAL ENHANCER FACTOR TEF-4"/>
    <property type="match status" value="1"/>
</dbReference>
<dbReference type="GO" id="GO:0003143">
    <property type="term" value="P:embryonic heart tube morphogenesis"/>
    <property type="evidence" value="ECO:0007669"/>
    <property type="project" value="Ensembl"/>
</dbReference>
<evidence type="ECO:0000256" key="9">
    <source>
        <dbReference type="SAM" id="MobiDB-lite"/>
    </source>
</evidence>
<dbReference type="GO" id="GO:0001570">
    <property type="term" value="P:vasculogenesis"/>
    <property type="evidence" value="ECO:0007669"/>
    <property type="project" value="Ensembl"/>
</dbReference>
<dbReference type="Proteomes" id="UP000594220">
    <property type="component" value="Unplaced"/>
</dbReference>
<dbReference type="Ensembl" id="ENSCPRT00005027982.1">
    <property type="protein sequence ID" value="ENSCPRP00005023971.1"/>
    <property type="gene ID" value="ENSCPRG00005016567.1"/>
</dbReference>
<feature type="region of interest" description="Disordered" evidence="9">
    <location>
        <begin position="172"/>
        <end position="191"/>
    </location>
</feature>
<keyword evidence="5 7" id="KW-0804">Transcription</keyword>
<name>A0A7M4FHC1_CROPO</name>
<dbReference type="GO" id="GO:0005829">
    <property type="term" value="C:cytosol"/>
    <property type="evidence" value="ECO:0007669"/>
    <property type="project" value="Ensembl"/>
</dbReference>
<dbReference type="GO" id="GO:0000981">
    <property type="term" value="F:DNA-binding transcription factor activity, RNA polymerase II-specific"/>
    <property type="evidence" value="ECO:0007669"/>
    <property type="project" value="Ensembl"/>
</dbReference>
<keyword evidence="2" id="KW-0217">Developmental protein</keyword>
<evidence type="ECO:0000256" key="5">
    <source>
        <dbReference type="ARBA" id="ARBA00023163"/>
    </source>
</evidence>
<dbReference type="GeneTree" id="ENSGT00950000182956"/>
<dbReference type="GO" id="GO:0071300">
    <property type="term" value="P:cellular response to retinoic acid"/>
    <property type="evidence" value="ECO:0007669"/>
    <property type="project" value="Ensembl"/>
</dbReference>
<keyword evidence="3 7" id="KW-0805">Transcription regulation</keyword>
<proteinExistence type="predicted"/>
<dbReference type="InterPro" id="IPR041086">
    <property type="entry name" value="YBD"/>
</dbReference>
<dbReference type="GO" id="GO:0006366">
    <property type="term" value="P:transcription by RNA polymerase II"/>
    <property type="evidence" value="ECO:0007669"/>
    <property type="project" value="Ensembl"/>
</dbReference>
<keyword evidence="12" id="KW-1185">Reference proteome</keyword>
<evidence type="ECO:0000256" key="7">
    <source>
        <dbReference type="PIRNR" id="PIRNR002603"/>
    </source>
</evidence>
<dbReference type="GO" id="GO:0140552">
    <property type="term" value="C:TEAD-YAP complex"/>
    <property type="evidence" value="ECO:0007669"/>
    <property type="project" value="Ensembl"/>
</dbReference>
<reference evidence="11" key="1">
    <citation type="submission" date="2025-08" db="UniProtKB">
        <authorList>
            <consortium name="Ensembl"/>
        </authorList>
    </citation>
    <scope>IDENTIFICATION</scope>
</reference>
<dbReference type="InterPro" id="IPR000818">
    <property type="entry name" value="TEA/ATTS_dom"/>
</dbReference>
<evidence type="ECO:0000256" key="4">
    <source>
        <dbReference type="ARBA" id="ARBA00023125"/>
    </source>
</evidence>
<evidence type="ECO:0000256" key="2">
    <source>
        <dbReference type="ARBA" id="ARBA00022473"/>
    </source>
</evidence>
<gene>
    <name evidence="11" type="primary">TEAD2</name>
</gene>
<dbReference type="GO" id="GO:0048339">
    <property type="term" value="P:paraxial mesoderm development"/>
    <property type="evidence" value="ECO:0007669"/>
    <property type="project" value="Ensembl"/>
</dbReference>
<dbReference type="SMART" id="SM00426">
    <property type="entry name" value="TEA"/>
    <property type="match status" value="1"/>
</dbReference>
<dbReference type="GO" id="GO:0045944">
    <property type="term" value="P:positive regulation of transcription by RNA polymerase II"/>
    <property type="evidence" value="ECO:0007669"/>
    <property type="project" value="Ensembl"/>
</dbReference>
<dbReference type="PRINTS" id="PR00065">
    <property type="entry name" value="TEADOMAIN"/>
</dbReference>
<dbReference type="GO" id="GO:0005654">
    <property type="term" value="C:nucleoplasm"/>
    <property type="evidence" value="ECO:0007669"/>
    <property type="project" value="Ensembl"/>
</dbReference>
<dbReference type="GO" id="GO:2000736">
    <property type="term" value="P:regulation of stem cell differentiation"/>
    <property type="evidence" value="ECO:0007669"/>
    <property type="project" value="Ensembl"/>
</dbReference>
<dbReference type="InterPro" id="IPR038096">
    <property type="entry name" value="TEA/ATTS_sf"/>
</dbReference>
<evidence type="ECO:0000256" key="1">
    <source>
        <dbReference type="ARBA" id="ARBA00004123"/>
    </source>
</evidence>
<feature type="region of interest" description="Disordered" evidence="9">
    <location>
        <begin position="35"/>
        <end position="60"/>
    </location>
</feature>
<dbReference type="PIRSF" id="PIRSF002603">
    <property type="entry name" value="TEF"/>
    <property type="match status" value="1"/>
</dbReference>
<dbReference type="Gene3D" id="2.70.50.80">
    <property type="match status" value="1"/>
</dbReference>
<evidence type="ECO:0000256" key="6">
    <source>
        <dbReference type="ARBA" id="ARBA00023242"/>
    </source>
</evidence>
<accession>A0A7M4FHC1</accession>
<feature type="domain" description="TEA" evidence="10">
    <location>
        <begin position="59"/>
        <end position="135"/>
    </location>
</feature>
<comment type="subcellular location">
    <subcellularLocation>
        <location evidence="1 7">Nucleus</location>
    </subcellularLocation>
</comment>
<dbReference type="InterPro" id="IPR016361">
    <property type="entry name" value="TEF_metazoa"/>
</dbReference>
<dbReference type="Pfam" id="PF17725">
    <property type="entry name" value="YBD"/>
    <property type="match status" value="1"/>
</dbReference>
<dbReference type="AlphaFoldDB" id="A0A7M4FHC1"/>
<organism evidence="11 12">
    <name type="scientific">Crocodylus porosus</name>
    <name type="common">Saltwater crocodile</name>
    <name type="synonym">Estuarine crocodile</name>
    <dbReference type="NCBI Taxonomy" id="8502"/>
    <lineage>
        <taxon>Eukaryota</taxon>
        <taxon>Metazoa</taxon>
        <taxon>Chordata</taxon>
        <taxon>Craniata</taxon>
        <taxon>Vertebrata</taxon>
        <taxon>Euteleostomi</taxon>
        <taxon>Archelosauria</taxon>
        <taxon>Archosauria</taxon>
        <taxon>Crocodylia</taxon>
        <taxon>Longirostres</taxon>
        <taxon>Crocodylidae</taxon>
        <taxon>Crocodylus</taxon>
    </lineage>
</organism>
<dbReference type="InterPro" id="IPR050937">
    <property type="entry name" value="TEC1_TEAD_TF"/>
</dbReference>
<dbReference type="GO" id="GO:0001843">
    <property type="term" value="P:neural tube closure"/>
    <property type="evidence" value="ECO:0007669"/>
    <property type="project" value="Ensembl"/>
</dbReference>
<dbReference type="Pfam" id="PF01285">
    <property type="entry name" value="TEA"/>
    <property type="match status" value="1"/>
</dbReference>
<evidence type="ECO:0000256" key="8">
    <source>
        <dbReference type="PROSITE-ProRule" id="PRU00505"/>
    </source>
</evidence>
<dbReference type="Gene3D" id="6.10.20.40">
    <property type="entry name" value="TEA/ATTS domain"/>
    <property type="match status" value="1"/>
</dbReference>
<dbReference type="GO" id="GO:0001223">
    <property type="term" value="F:transcription coactivator binding"/>
    <property type="evidence" value="ECO:0007669"/>
    <property type="project" value="Ensembl"/>
</dbReference>
<evidence type="ECO:0000256" key="3">
    <source>
        <dbReference type="ARBA" id="ARBA00023015"/>
    </source>
</evidence>
<dbReference type="GO" id="GO:0048368">
    <property type="term" value="P:lateral mesoderm development"/>
    <property type="evidence" value="ECO:0007669"/>
    <property type="project" value="Ensembl"/>
</dbReference>
<evidence type="ECO:0000259" key="10">
    <source>
        <dbReference type="PROSITE" id="PS51088"/>
    </source>
</evidence>
<keyword evidence="6 7" id="KW-0539">Nucleus</keyword>
<protein>
    <submittedName>
        <fullName evidence="11">TEA domain transcription factor 2</fullName>
    </submittedName>
</protein>
<evidence type="ECO:0000313" key="12">
    <source>
        <dbReference type="Proteomes" id="UP000594220"/>
    </source>
</evidence>
<dbReference type="PROSITE" id="PS51088">
    <property type="entry name" value="TEA_2"/>
    <property type="match status" value="1"/>
</dbReference>
<evidence type="ECO:0000313" key="11">
    <source>
        <dbReference type="Ensembl" id="ENSCPRP00005023971.1"/>
    </source>
</evidence>